<gene>
    <name evidence="8" type="ORF">PV11_04731</name>
</gene>
<dbReference type="Pfam" id="PF03707">
    <property type="entry name" value="MHYT"/>
    <property type="match status" value="3"/>
</dbReference>
<dbReference type="InterPro" id="IPR004358">
    <property type="entry name" value="Sig_transdc_His_kin-like_C"/>
</dbReference>
<evidence type="ECO:0000259" key="6">
    <source>
        <dbReference type="PROSITE" id="PS50109"/>
    </source>
</evidence>
<feature type="transmembrane region" description="Helical" evidence="5">
    <location>
        <begin position="91"/>
        <end position="112"/>
    </location>
</feature>
<dbReference type="InterPro" id="IPR003661">
    <property type="entry name" value="HisK_dim/P_dom"/>
</dbReference>
<dbReference type="CDD" id="cd00082">
    <property type="entry name" value="HisKA"/>
    <property type="match status" value="1"/>
</dbReference>
<dbReference type="Proteomes" id="UP000053599">
    <property type="component" value="Unassembled WGS sequence"/>
</dbReference>
<dbReference type="HOGENOM" id="CLU_007057_0_0_1"/>
<feature type="domain" description="Response regulatory" evidence="7">
    <location>
        <begin position="870"/>
        <end position="992"/>
    </location>
</feature>
<evidence type="ECO:0000256" key="5">
    <source>
        <dbReference type="SAM" id="Phobius"/>
    </source>
</evidence>
<dbReference type="SMART" id="SM00387">
    <property type="entry name" value="HATPase_c"/>
    <property type="match status" value="1"/>
</dbReference>
<feature type="transmembrane region" description="Helical" evidence="5">
    <location>
        <begin position="373"/>
        <end position="392"/>
    </location>
</feature>
<dbReference type="Pfam" id="PF00072">
    <property type="entry name" value="Response_reg"/>
    <property type="match status" value="1"/>
</dbReference>
<feature type="region of interest" description="Disordered" evidence="4">
    <location>
        <begin position="156"/>
        <end position="266"/>
    </location>
</feature>
<dbReference type="Gene3D" id="1.10.287.130">
    <property type="match status" value="1"/>
</dbReference>
<dbReference type="OrthoDB" id="60033at2759"/>
<dbReference type="InterPro" id="IPR036097">
    <property type="entry name" value="HisK_dim/P_sf"/>
</dbReference>
<dbReference type="PRINTS" id="PR00344">
    <property type="entry name" value="BCTRLSENSOR"/>
</dbReference>
<dbReference type="Pfam" id="PF00512">
    <property type="entry name" value="HisKA"/>
    <property type="match status" value="1"/>
</dbReference>
<dbReference type="PANTHER" id="PTHR45339">
    <property type="entry name" value="HYBRID SIGNAL TRANSDUCTION HISTIDINE KINASE J"/>
    <property type="match status" value="1"/>
</dbReference>
<dbReference type="InterPro" id="IPR001789">
    <property type="entry name" value="Sig_transdc_resp-reg_receiver"/>
</dbReference>
<dbReference type="Gene3D" id="3.30.565.10">
    <property type="entry name" value="Histidine kinase-like ATPase, C-terminal domain"/>
    <property type="match status" value="1"/>
</dbReference>
<dbReference type="PROSITE" id="PS50109">
    <property type="entry name" value="HIS_KIN"/>
    <property type="match status" value="1"/>
</dbReference>
<feature type="domain" description="Histidine kinase" evidence="6">
    <location>
        <begin position="475"/>
        <end position="698"/>
    </location>
</feature>
<feature type="modified residue" description="4-aspartylphosphate" evidence="3">
    <location>
        <position position="921"/>
    </location>
</feature>
<dbReference type="EMBL" id="KN846952">
    <property type="protein sequence ID" value="KIV82634.1"/>
    <property type="molecule type" value="Genomic_DNA"/>
</dbReference>
<keyword evidence="2" id="KW-0902">Two-component regulatory system</keyword>
<dbReference type="SUPFAM" id="SSF55874">
    <property type="entry name" value="ATPase domain of HSP90 chaperone/DNA topoisomerase II/histidine kinase"/>
    <property type="match status" value="1"/>
</dbReference>
<feature type="transmembrane region" description="Helical" evidence="5">
    <location>
        <begin position="48"/>
        <end position="71"/>
    </location>
</feature>
<feature type="transmembrane region" description="Helical" evidence="5">
    <location>
        <begin position="17"/>
        <end position="36"/>
    </location>
</feature>
<accession>A0A0D1YNA5</accession>
<dbReference type="PANTHER" id="PTHR45339:SF1">
    <property type="entry name" value="HYBRID SIGNAL TRANSDUCTION HISTIDINE KINASE J"/>
    <property type="match status" value="1"/>
</dbReference>
<keyword evidence="5" id="KW-0812">Transmembrane</keyword>
<evidence type="ECO:0000313" key="8">
    <source>
        <dbReference type="EMBL" id="KIV82634.1"/>
    </source>
</evidence>
<dbReference type="CDD" id="cd17546">
    <property type="entry name" value="REC_hyHK_CKI1_RcsC-like"/>
    <property type="match status" value="1"/>
</dbReference>
<evidence type="ECO:0000256" key="3">
    <source>
        <dbReference type="PROSITE-ProRule" id="PRU00169"/>
    </source>
</evidence>
<feature type="transmembrane region" description="Helical" evidence="5">
    <location>
        <begin position="342"/>
        <end position="361"/>
    </location>
</feature>
<evidence type="ECO:0008006" key="10">
    <source>
        <dbReference type="Google" id="ProtNLM"/>
    </source>
</evidence>
<dbReference type="InterPro" id="IPR003594">
    <property type="entry name" value="HATPase_dom"/>
</dbReference>
<proteinExistence type="predicted"/>
<name>A0A0D1YNA5_9EURO</name>
<reference evidence="8 9" key="1">
    <citation type="submission" date="2015-01" db="EMBL/GenBank/DDBJ databases">
        <title>The Genome Sequence of Exophiala sideris CBS121828.</title>
        <authorList>
            <consortium name="The Broad Institute Genomics Platform"/>
            <person name="Cuomo C."/>
            <person name="de Hoog S."/>
            <person name="Gorbushina A."/>
            <person name="Stielow B."/>
            <person name="Teixiera M."/>
            <person name="Abouelleil A."/>
            <person name="Chapman S.B."/>
            <person name="Priest M."/>
            <person name="Young S.K."/>
            <person name="Wortman J."/>
            <person name="Nusbaum C."/>
            <person name="Birren B."/>
        </authorList>
    </citation>
    <scope>NUCLEOTIDE SEQUENCE [LARGE SCALE GENOMIC DNA]</scope>
    <source>
        <strain evidence="8 9">CBS 121828</strain>
    </source>
</reference>
<evidence type="ECO:0000256" key="1">
    <source>
        <dbReference type="ARBA" id="ARBA00022553"/>
    </source>
</evidence>
<feature type="compositionally biased region" description="Basic and acidic residues" evidence="4">
    <location>
        <begin position="182"/>
        <end position="199"/>
    </location>
</feature>
<evidence type="ECO:0000259" key="7">
    <source>
        <dbReference type="PROSITE" id="PS50110"/>
    </source>
</evidence>
<sequence length="993" mass="108605">MSDQTDPSALRRIEPHWNYGLIAASIAVSLLGAFTSTQMMCQARTSRYFSGVLVWTILGSLTFGFCSIWSLHFIAMLACELDVRIGLDVPLTIVSALLAVLFTFAALAADLLRDRYMGHARKGERKVRRDRRRDVARDLGLANQDGHASTEALLETAPSDEEESALPPHHGIDPQDSGRSNGRLDRDNNGLGLIDEHFGSSDSTLRSEANGHIPFNLGQSPGAGGERPSLYRDDSGVETVTSVVDTDSFPRSSDESDPSRRSSVHSDSSRLSLPAFMSFRVSALKPTTMANGLAGIAGLLYHGATIRNLCKGFVWSLAITSMHYVGVLAMKIPDGHFTLNTPIVALSALISWLVCTVGCILMPQIEVNLSQQVFFSVVAASGVAAMHFTGMWATTFWSRASESKDRGYPPDLPVAVTSIAILTCMLANGLLAQSATIARNKLAEIVQTRKKLWAAIAQKENAEAAAAARSEFIASASHEIRTPLHQLQGYSDLLARMELNDESRLLLLAIQEATRSLSMITSNVLDWSRLEKGEAVFRPTSLDLRKVCESIVNILPTKDDEAATELMIVVAPDVPQTVFLDETYLQRILMNLLTNALKFTQSGYVLLLIEYSEDNLVIIVKDSGYGIPESFLPHLFEPFKQAQTRGAERGTGLGLAIIRQLLDKISGTISVESTCSKVDGGELEKSGSAFTVAIPIPNDSVTPTPGSLPQETRQVAVFQEAESRLFEGLKSAWKTFGFEVVLADPGQKVRKTWGLIWADLEYLKNHPDLLERLLKVKDQLVLVPYDSQWLLDKTIGGSAPSHVIPIRRPVLWHRMVETIVSVLQSGKSASVDRSVRFAEEVDIVESVPVDLVENGTQKQTPEQKSLSGTTILLVEDNRINQRLGVKMLQTLGYNVMTADDGQEAVEKLVEHDSKIDLILMDQSMPRKDGVTALKEIREMEQSGELSRARPLIMVTAVVGRDAASLCISSGADAFLPKPLSLSKLESTLNRFLG</sequence>
<dbReference type="InterPro" id="IPR011006">
    <property type="entry name" value="CheY-like_superfamily"/>
</dbReference>
<protein>
    <recommendedName>
        <fullName evidence="10">Histidine kinase</fullName>
    </recommendedName>
</protein>
<dbReference type="InterPro" id="IPR005467">
    <property type="entry name" value="His_kinase_dom"/>
</dbReference>
<feature type="compositionally biased region" description="Low complexity" evidence="4">
    <location>
        <begin position="237"/>
        <end position="251"/>
    </location>
</feature>
<dbReference type="Pfam" id="PF02518">
    <property type="entry name" value="HATPase_c"/>
    <property type="match status" value="1"/>
</dbReference>
<dbReference type="SUPFAM" id="SSF47384">
    <property type="entry name" value="Homodimeric domain of signal transducing histidine kinase"/>
    <property type="match status" value="1"/>
</dbReference>
<dbReference type="SUPFAM" id="SSF52172">
    <property type="entry name" value="CheY-like"/>
    <property type="match status" value="1"/>
</dbReference>
<evidence type="ECO:0000313" key="9">
    <source>
        <dbReference type="Proteomes" id="UP000053599"/>
    </source>
</evidence>
<feature type="transmembrane region" description="Helical" evidence="5">
    <location>
        <begin position="312"/>
        <end position="330"/>
    </location>
</feature>
<keyword evidence="5" id="KW-1133">Transmembrane helix</keyword>
<dbReference type="SMART" id="SM00448">
    <property type="entry name" value="REC"/>
    <property type="match status" value="1"/>
</dbReference>
<dbReference type="SMART" id="SM00388">
    <property type="entry name" value="HisKA"/>
    <property type="match status" value="1"/>
</dbReference>
<dbReference type="STRING" id="1016849.A0A0D1YNA5"/>
<dbReference type="InterPro" id="IPR005330">
    <property type="entry name" value="MHYT_dom"/>
</dbReference>
<dbReference type="InterPro" id="IPR036890">
    <property type="entry name" value="HATPase_C_sf"/>
</dbReference>
<keyword evidence="5" id="KW-0472">Membrane</keyword>
<dbReference type="GO" id="GO:0000155">
    <property type="term" value="F:phosphorelay sensor kinase activity"/>
    <property type="evidence" value="ECO:0007669"/>
    <property type="project" value="InterPro"/>
</dbReference>
<organism evidence="8 9">
    <name type="scientific">Exophiala sideris</name>
    <dbReference type="NCBI Taxonomy" id="1016849"/>
    <lineage>
        <taxon>Eukaryota</taxon>
        <taxon>Fungi</taxon>
        <taxon>Dikarya</taxon>
        <taxon>Ascomycota</taxon>
        <taxon>Pezizomycotina</taxon>
        <taxon>Eurotiomycetes</taxon>
        <taxon>Chaetothyriomycetidae</taxon>
        <taxon>Chaetothyriales</taxon>
        <taxon>Herpotrichiellaceae</taxon>
        <taxon>Exophiala</taxon>
    </lineage>
</organism>
<dbReference type="AlphaFoldDB" id="A0A0D1YNA5"/>
<evidence type="ECO:0000256" key="4">
    <source>
        <dbReference type="SAM" id="MobiDB-lite"/>
    </source>
</evidence>
<dbReference type="Gene3D" id="3.40.50.2300">
    <property type="match status" value="1"/>
</dbReference>
<keyword evidence="1 3" id="KW-0597">Phosphoprotein</keyword>
<evidence type="ECO:0000256" key="2">
    <source>
        <dbReference type="ARBA" id="ARBA00023012"/>
    </source>
</evidence>
<dbReference type="PROSITE" id="PS50110">
    <property type="entry name" value="RESPONSE_REGULATORY"/>
    <property type="match status" value="1"/>
</dbReference>